<dbReference type="PROSITE" id="PS51554">
    <property type="entry name" value="PFL"/>
    <property type="match status" value="1"/>
</dbReference>
<dbReference type="SUPFAM" id="SSF51998">
    <property type="entry name" value="PFL-like glycyl radical enzymes"/>
    <property type="match status" value="1"/>
</dbReference>
<proteinExistence type="predicted"/>
<dbReference type="PROSITE" id="PS51149">
    <property type="entry name" value="GLY_RADICAL_2"/>
    <property type="match status" value="1"/>
</dbReference>
<dbReference type="Pfam" id="PF01228">
    <property type="entry name" value="Gly_radical"/>
    <property type="match status" value="1"/>
</dbReference>
<dbReference type="Gene3D" id="3.20.70.20">
    <property type="match status" value="1"/>
</dbReference>
<evidence type="ECO:0000256" key="2">
    <source>
        <dbReference type="ARBA" id="ARBA00023239"/>
    </source>
</evidence>
<dbReference type="InterPro" id="IPR001150">
    <property type="entry name" value="Gly_radical"/>
</dbReference>
<name>A0ABM7PGQ1_9BACT</name>
<keyword evidence="1 3" id="KW-0556">Organic radical</keyword>
<evidence type="ECO:0000259" key="4">
    <source>
        <dbReference type="PROSITE" id="PS51149"/>
    </source>
</evidence>
<feature type="modified residue" description="Glycine radical" evidence="3">
    <location>
        <position position="965"/>
    </location>
</feature>
<evidence type="ECO:0000256" key="3">
    <source>
        <dbReference type="PROSITE-ProRule" id="PRU00493"/>
    </source>
</evidence>
<dbReference type="InterPro" id="IPR004184">
    <property type="entry name" value="PFL_dom"/>
</dbReference>
<evidence type="ECO:0000256" key="1">
    <source>
        <dbReference type="ARBA" id="ARBA00022818"/>
    </source>
</evidence>
<gene>
    <name evidence="6" type="ORF">DSLASN_19220</name>
</gene>
<dbReference type="PANTHER" id="PTHR43641:SF2">
    <property type="entry name" value="DEHYDRATASE YBIW-RELATED"/>
    <property type="match status" value="1"/>
</dbReference>
<organism evidence="6 7">
    <name type="scientific">Desulfoluna limicola</name>
    <dbReference type="NCBI Taxonomy" id="2810562"/>
    <lineage>
        <taxon>Bacteria</taxon>
        <taxon>Pseudomonadati</taxon>
        <taxon>Thermodesulfobacteriota</taxon>
        <taxon>Desulfobacteria</taxon>
        <taxon>Desulfobacterales</taxon>
        <taxon>Desulfolunaceae</taxon>
        <taxon>Desulfoluna</taxon>
    </lineage>
</organism>
<dbReference type="Pfam" id="PF02901">
    <property type="entry name" value="PFL-like"/>
    <property type="match status" value="1"/>
</dbReference>
<dbReference type="InterPro" id="IPR051215">
    <property type="entry name" value="GRE"/>
</dbReference>
<keyword evidence="7" id="KW-1185">Reference proteome</keyword>
<evidence type="ECO:0000259" key="5">
    <source>
        <dbReference type="PROSITE" id="PS51554"/>
    </source>
</evidence>
<protein>
    <submittedName>
        <fullName evidence="6">Glycyl radical enzyme</fullName>
    </submittedName>
</protein>
<dbReference type="Proteomes" id="UP001320148">
    <property type="component" value="Chromosome"/>
</dbReference>
<dbReference type="PANTHER" id="PTHR43641">
    <property type="entry name" value="FORMATE ACETYLTRANSFERASE 3-RELATED"/>
    <property type="match status" value="1"/>
</dbReference>
<keyword evidence="2" id="KW-0456">Lyase</keyword>
<accession>A0ABM7PGQ1</accession>
<dbReference type="EMBL" id="AP024488">
    <property type="protein sequence ID" value="BCS96290.1"/>
    <property type="molecule type" value="Genomic_DNA"/>
</dbReference>
<feature type="domain" description="Glycine radical" evidence="4">
    <location>
        <begin position="865"/>
        <end position="989"/>
    </location>
</feature>
<evidence type="ECO:0000313" key="6">
    <source>
        <dbReference type="EMBL" id="BCS96290.1"/>
    </source>
</evidence>
<evidence type="ECO:0000313" key="7">
    <source>
        <dbReference type="Proteomes" id="UP001320148"/>
    </source>
</evidence>
<sequence length="989" mass="110958">MVRKTYMNTLTHWTLRLMASQFNLRPSLRKYLKSTDGWTNFTIGFKTETGTVEQAVCFDKGRVNVLKEIPGNADATMRFINDDVLKETATLTPNEMVNVILKNKVILDGNMAYLGAFNFFVSLLMGKRHQKMLDKAHQLDIKSRKEEYGINNPAFAKEHAKRKNIRLKADKRDPGVSFLNDPYLSGYSIDSFPRIKALHEKHLATTPEISPERPVLLTKWYRTNGFEKDAGGNPWCPELRQAHAFKYLMENKKPIVRPDSLVAGTTCPEEVGVLIYPDTTGTVIWGELGSIDKRVLTPYTISKRAVEDLHDIFPYWAKRTTRSWIHDHHDYPFCQKIDERFVASFNFKLVSISHTVPGLPRFVNDGTHSMIDEIRKEIKALGEGETDKLNTLNSMILCLEGLNAYAANLAEEAGRLAANERDPKRKAELSELSRICRHVPANPSRSLDEAVNAAWISWVGLLMENTNVSLSPGRLDQLFQPFFEKEMASCSTDQEKTDTIEHVIELIASYFLRNAEHHALVPDVSNYLFGGSQSETAITVGGVTPDGKDAVNDMTYIFLKVTEMLSLNDPNMNARFKLGVNSDTYLKRLCEVNFITVATPSMHNDDAVIEAFSQNSDSMEDLRDWASTGCVEITLSGKHMSHTGATSVNMVAGLEMALNNGYHPLMNWHLGPKTGRVEQGDFRTFDEFFDAFAAQQKFIIGHTTQLNNMSAEAYAYLRPTPLLSTTIEGAVQNAKDVTKGGAIYNTSGSFNIGLSDVVDSLMVIKKLVFDEKKITFNELKKAVDSNFQNDPVIHAMVRNRVPRFGSGSDEAVEMANRVTSLIHACYKSTKNYRGGDYTVGFWSVAQHVAYGTLSGALPSGRLAGQAFSPGATPHPSASPNFLDNMRDVARLTPHHMDNNIAFNVKLVPSAKDSREKTVNTMYSYVKSYFEQGGMQIQFNMVDSNVLKDAMANPEHYKNLLVRISGYNAYFVNLNKEMQRELIERAEFGM</sequence>
<feature type="domain" description="PFL" evidence="5">
    <location>
        <begin position="193"/>
        <end position="862"/>
    </location>
</feature>
<reference evidence="6 7" key="1">
    <citation type="submission" date="2021-02" db="EMBL/GenBank/DDBJ databases">
        <title>Complete genome of Desulfoluna sp. strain ASN36.</title>
        <authorList>
            <person name="Takahashi A."/>
            <person name="Kojima H."/>
            <person name="Fukui M."/>
        </authorList>
    </citation>
    <scope>NUCLEOTIDE SEQUENCE [LARGE SCALE GENOMIC DNA]</scope>
    <source>
        <strain evidence="6 7">ASN36</strain>
    </source>
</reference>